<keyword evidence="3" id="KW-1185">Reference proteome</keyword>
<gene>
    <name evidence="2" type="ORF">GCM10017786_15920</name>
</gene>
<evidence type="ECO:0000313" key="2">
    <source>
        <dbReference type="EMBL" id="GHE84880.1"/>
    </source>
</evidence>
<sequence>MAGRRHDRTTAVDGPLDHPALAGDLDDQSGDGLVAELTALLTPGLRDVRLGSGSRQRSRYRFGGEPCAFAGWGFASCGLGLPALGS</sequence>
<evidence type="ECO:0000313" key="3">
    <source>
        <dbReference type="Proteomes" id="UP000605897"/>
    </source>
</evidence>
<reference evidence="3" key="1">
    <citation type="journal article" date="2019" name="Int. J. Syst. Evol. Microbiol.">
        <title>The Global Catalogue of Microorganisms (GCM) 10K type strain sequencing project: providing services to taxonomists for standard genome sequencing and annotation.</title>
        <authorList>
            <consortium name="The Broad Institute Genomics Platform"/>
            <consortium name="The Broad Institute Genome Sequencing Center for Infectious Disease"/>
            <person name="Wu L."/>
            <person name="Ma J."/>
        </authorList>
    </citation>
    <scope>NUCLEOTIDE SEQUENCE [LARGE SCALE GENOMIC DNA]</scope>
    <source>
        <strain evidence="3">CGMCC 4.7677</strain>
    </source>
</reference>
<evidence type="ECO:0000256" key="1">
    <source>
        <dbReference type="SAM" id="MobiDB-lite"/>
    </source>
</evidence>
<organism evidence="2 3">
    <name type="scientific">Amycolatopsis deserti</name>
    <dbReference type="NCBI Taxonomy" id="185696"/>
    <lineage>
        <taxon>Bacteria</taxon>
        <taxon>Bacillati</taxon>
        <taxon>Actinomycetota</taxon>
        <taxon>Actinomycetes</taxon>
        <taxon>Pseudonocardiales</taxon>
        <taxon>Pseudonocardiaceae</taxon>
        <taxon>Amycolatopsis</taxon>
    </lineage>
</organism>
<dbReference type="EMBL" id="BNAU01000001">
    <property type="protein sequence ID" value="GHE84880.1"/>
    <property type="molecule type" value="Genomic_DNA"/>
</dbReference>
<dbReference type="Proteomes" id="UP000605897">
    <property type="component" value="Unassembled WGS sequence"/>
</dbReference>
<comment type="caution">
    <text evidence="2">The sequence shown here is derived from an EMBL/GenBank/DDBJ whole genome shotgun (WGS) entry which is preliminary data.</text>
</comment>
<name>A0ABQ3IMP0_9PSEU</name>
<protein>
    <submittedName>
        <fullName evidence="2">Uncharacterized protein</fullName>
    </submittedName>
</protein>
<proteinExistence type="predicted"/>
<feature type="region of interest" description="Disordered" evidence="1">
    <location>
        <begin position="1"/>
        <end position="27"/>
    </location>
</feature>
<accession>A0ABQ3IMP0</accession>